<dbReference type="EMBL" id="CP034248">
    <property type="protein sequence ID" value="AZK49053.1"/>
    <property type="molecule type" value="Genomic_DNA"/>
</dbReference>
<dbReference type="Proteomes" id="UP000273145">
    <property type="component" value="Chromosome"/>
</dbReference>
<dbReference type="SUPFAM" id="SSF48452">
    <property type="entry name" value="TPR-like"/>
    <property type="match status" value="1"/>
</dbReference>
<name>A0A3Q8SEV7_9BACL</name>
<evidence type="ECO:0000313" key="2">
    <source>
        <dbReference type="Proteomes" id="UP000273145"/>
    </source>
</evidence>
<protein>
    <submittedName>
        <fullName evidence="1">Tetratricopeptide repeat protein</fullName>
    </submittedName>
</protein>
<dbReference type="AlphaFoldDB" id="A0A3Q8SEV7"/>
<organism evidence="1 2">
    <name type="scientific">Paenibacillus lentus</name>
    <dbReference type="NCBI Taxonomy" id="1338368"/>
    <lineage>
        <taxon>Bacteria</taxon>
        <taxon>Bacillati</taxon>
        <taxon>Bacillota</taxon>
        <taxon>Bacilli</taxon>
        <taxon>Bacillales</taxon>
        <taxon>Paenibacillaceae</taxon>
        <taxon>Paenibacillus</taxon>
    </lineage>
</organism>
<keyword evidence="2" id="KW-1185">Reference proteome</keyword>
<dbReference type="KEGG" id="plen:EIM92_14430"/>
<sequence length="209" mass="24379">MFQHVFAEMNEMLDEIARHYPIAQGVHKHELSRKWHLLQQMSDSMIEEWLNFEEKMGTLRQSGIRLEEKCELDYPEMNDDAFVKGQGYYKLLMFSQSLLQFQAVLEEYPESLIGRTYLAMCHLHLDQSDEAVHYFEEVLKAAANKRLRSIIYNALGCIEVKRGARSKAREYFTLAYHSDPTLPEPLANWEACLHSTGKLQYGTQLISLL</sequence>
<proteinExistence type="predicted"/>
<evidence type="ECO:0000313" key="1">
    <source>
        <dbReference type="EMBL" id="AZK49053.1"/>
    </source>
</evidence>
<dbReference type="Gene3D" id="1.25.40.10">
    <property type="entry name" value="Tetratricopeptide repeat domain"/>
    <property type="match status" value="1"/>
</dbReference>
<accession>A0A3Q8SEV7</accession>
<reference evidence="1 2" key="1">
    <citation type="submission" date="2018-11" db="EMBL/GenBank/DDBJ databases">
        <title>Genome sequencing of Paenibacillus lentus DSM25539(T).</title>
        <authorList>
            <person name="Kook J.-K."/>
            <person name="Park S.-N."/>
            <person name="Lim Y.K."/>
        </authorList>
    </citation>
    <scope>NUCLEOTIDE SEQUENCE [LARGE SCALE GENOMIC DNA]</scope>
    <source>
        <strain evidence="1 2">DSM 25539</strain>
    </source>
</reference>
<dbReference type="SMART" id="SM00028">
    <property type="entry name" value="TPR"/>
    <property type="match status" value="2"/>
</dbReference>
<dbReference type="InterPro" id="IPR011990">
    <property type="entry name" value="TPR-like_helical_dom_sf"/>
</dbReference>
<dbReference type="OrthoDB" id="2370959at2"/>
<dbReference type="InterPro" id="IPR019734">
    <property type="entry name" value="TPR_rpt"/>
</dbReference>
<gene>
    <name evidence="1" type="ORF">EIM92_14430</name>
</gene>